<keyword evidence="2" id="KW-1185">Reference proteome</keyword>
<name>A0AA39WSD9_9PEZI</name>
<dbReference type="AlphaFoldDB" id="A0AA39WSD9"/>
<gene>
    <name evidence="1" type="ORF">B0T14DRAFT_604256</name>
</gene>
<sequence length="217" mass="24378">MISRLLLLDCSTMRARNFKNIIAKWNPLFTAQLQSDPPELIDATIWVVITVLSRLLRQLGVGQAEACRDRQGLPRLGSGDRQCHGFNIEDHGPWCLGKTRHQEARRDRKKDAKAGRMLEWAVMLAICHQDSDSCTLLIVADPQIGRSRRADFGGSDRSFFPELSPVADPSTMIIDHWSFAADATENDVARNERQMLASTVCFTASLRRIVELKSSQS</sequence>
<accession>A0AA39WSD9</accession>
<evidence type="ECO:0000313" key="2">
    <source>
        <dbReference type="Proteomes" id="UP001175000"/>
    </source>
</evidence>
<reference evidence="1" key="1">
    <citation type="submission" date="2023-06" db="EMBL/GenBank/DDBJ databases">
        <title>Genome-scale phylogeny and comparative genomics of the fungal order Sordariales.</title>
        <authorList>
            <consortium name="Lawrence Berkeley National Laboratory"/>
            <person name="Hensen N."/>
            <person name="Bonometti L."/>
            <person name="Westerberg I."/>
            <person name="Brannstrom I.O."/>
            <person name="Guillou S."/>
            <person name="Cros-Aarteil S."/>
            <person name="Calhoun S."/>
            <person name="Haridas S."/>
            <person name="Kuo A."/>
            <person name="Mondo S."/>
            <person name="Pangilinan J."/>
            <person name="Riley R."/>
            <person name="Labutti K."/>
            <person name="Andreopoulos B."/>
            <person name="Lipzen A."/>
            <person name="Chen C."/>
            <person name="Yanf M."/>
            <person name="Daum C."/>
            <person name="Ng V."/>
            <person name="Clum A."/>
            <person name="Steindorff A."/>
            <person name="Ohm R."/>
            <person name="Martin F."/>
            <person name="Silar P."/>
            <person name="Natvig D."/>
            <person name="Lalanne C."/>
            <person name="Gautier V."/>
            <person name="Ament-Velasquez S.L."/>
            <person name="Kruys A."/>
            <person name="Hutchinson M.I."/>
            <person name="Powell A.J."/>
            <person name="Barry K."/>
            <person name="Miller A.N."/>
            <person name="Grigoriev I.V."/>
            <person name="Debuchy R."/>
            <person name="Gladieux P."/>
            <person name="Thoren M.H."/>
            <person name="Johannesson H."/>
        </authorList>
    </citation>
    <scope>NUCLEOTIDE SEQUENCE</scope>
    <source>
        <strain evidence="1">CBS 606.72</strain>
    </source>
</reference>
<protein>
    <submittedName>
        <fullName evidence="1">Uncharacterized protein</fullName>
    </submittedName>
</protein>
<dbReference type="Proteomes" id="UP001175000">
    <property type="component" value="Unassembled WGS sequence"/>
</dbReference>
<comment type="caution">
    <text evidence="1">The sequence shown here is derived from an EMBL/GenBank/DDBJ whole genome shotgun (WGS) entry which is preliminary data.</text>
</comment>
<proteinExistence type="predicted"/>
<organism evidence="1 2">
    <name type="scientific">Immersiella caudata</name>
    <dbReference type="NCBI Taxonomy" id="314043"/>
    <lineage>
        <taxon>Eukaryota</taxon>
        <taxon>Fungi</taxon>
        <taxon>Dikarya</taxon>
        <taxon>Ascomycota</taxon>
        <taxon>Pezizomycotina</taxon>
        <taxon>Sordariomycetes</taxon>
        <taxon>Sordariomycetidae</taxon>
        <taxon>Sordariales</taxon>
        <taxon>Lasiosphaeriaceae</taxon>
        <taxon>Immersiella</taxon>
    </lineage>
</organism>
<dbReference type="EMBL" id="JAULSU010000004">
    <property type="protein sequence ID" value="KAK0620711.1"/>
    <property type="molecule type" value="Genomic_DNA"/>
</dbReference>
<evidence type="ECO:0000313" key="1">
    <source>
        <dbReference type="EMBL" id="KAK0620711.1"/>
    </source>
</evidence>